<evidence type="ECO:0000313" key="3">
    <source>
        <dbReference type="Proteomes" id="UP000435649"/>
    </source>
</evidence>
<comment type="caution">
    <text evidence="2">The sequence shown here is derived from an EMBL/GenBank/DDBJ whole genome shotgun (WGS) entry which is preliminary data.</text>
</comment>
<reference evidence="2 3" key="1">
    <citation type="submission" date="2019-08" db="EMBL/GenBank/DDBJ databases">
        <title>In-depth cultivation of the pig gut microbiome towards novel bacterial diversity and tailored functional studies.</title>
        <authorList>
            <person name="Wylensek D."/>
            <person name="Hitch T.C.A."/>
            <person name="Clavel T."/>
        </authorList>
    </citation>
    <scope>NUCLEOTIDE SEQUENCE [LARGE SCALE GENOMIC DNA]</scope>
    <source>
        <strain evidence="2 3">BBE-744-WT-12</strain>
    </source>
</reference>
<name>A0A844G3G8_9BACT</name>
<evidence type="ECO:0000313" key="2">
    <source>
        <dbReference type="EMBL" id="MST97703.1"/>
    </source>
</evidence>
<dbReference type="Proteomes" id="UP000435649">
    <property type="component" value="Unassembled WGS sequence"/>
</dbReference>
<evidence type="ECO:0000256" key="1">
    <source>
        <dbReference type="SAM" id="MobiDB-lite"/>
    </source>
</evidence>
<feature type="compositionally biased region" description="Low complexity" evidence="1">
    <location>
        <begin position="64"/>
        <end position="79"/>
    </location>
</feature>
<proteinExistence type="predicted"/>
<gene>
    <name evidence="2" type="ORF">FYJ85_11705</name>
</gene>
<feature type="region of interest" description="Disordered" evidence="1">
    <location>
        <begin position="59"/>
        <end position="99"/>
    </location>
</feature>
<dbReference type="AlphaFoldDB" id="A0A844G3G8"/>
<feature type="region of interest" description="Disordered" evidence="1">
    <location>
        <begin position="1"/>
        <end position="22"/>
    </location>
</feature>
<accession>A0A844G3G8</accession>
<protein>
    <submittedName>
        <fullName evidence="2">Uncharacterized protein</fullName>
    </submittedName>
</protein>
<sequence>MLKLNASYSKKVPAGEEYSSQSYHASVEVELPDGLTQDQLQTRIHETFDLVRNSVEAELHGKSPANYGGRPAAGAPRNGSQRSRSGVRQNEAPASPKQLSYLLDLARQRGITPQQIAARFQVPDIQHLTRQQCSDQIDEWRAA</sequence>
<dbReference type="RefSeq" id="WP_154418729.1">
    <property type="nucleotide sequence ID" value="NZ_VUNS01000011.1"/>
</dbReference>
<dbReference type="EMBL" id="VUNS01000011">
    <property type="protein sequence ID" value="MST97703.1"/>
    <property type="molecule type" value="Genomic_DNA"/>
</dbReference>
<keyword evidence="3" id="KW-1185">Reference proteome</keyword>
<organism evidence="2 3">
    <name type="scientific">Victivallis lenta</name>
    <dbReference type="NCBI Taxonomy" id="2606640"/>
    <lineage>
        <taxon>Bacteria</taxon>
        <taxon>Pseudomonadati</taxon>
        <taxon>Lentisphaerota</taxon>
        <taxon>Lentisphaeria</taxon>
        <taxon>Victivallales</taxon>
        <taxon>Victivallaceae</taxon>
        <taxon>Victivallis</taxon>
    </lineage>
</organism>